<feature type="compositionally biased region" description="Low complexity" evidence="3">
    <location>
        <begin position="459"/>
        <end position="471"/>
    </location>
</feature>
<dbReference type="PROSITE" id="PS50004">
    <property type="entry name" value="C2"/>
    <property type="match status" value="1"/>
</dbReference>
<dbReference type="SMART" id="SM00109">
    <property type="entry name" value="C1"/>
    <property type="match status" value="1"/>
</dbReference>
<dbReference type="Pfam" id="PF00130">
    <property type="entry name" value="C1_1"/>
    <property type="match status" value="1"/>
</dbReference>
<proteinExistence type="predicted"/>
<dbReference type="SUPFAM" id="SSF49562">
    <property type="entry name" value="C2 domain (Calcium/lipid-binding domain, CaLB)"/>
    <property type="match status" value="1"/>
</dbReference>
<dbReference type="Pfam" id="PF00168">
    <property type="entry name" value="C2"/>
    <property type="match status" value="1"/>
</dbReference>
<keyword evidence="2" id="KW-0862">Zinc</keyword>
<dbReference type="AlphaFoldDB" id="A0AAN9TAF0"/>
<feature type="compositionally biased region" description="Polar residues" evidence="3">
    <location>
        <begin position="501"/>
        <end position="512"/>
    </location>
</feature>
<accession>A0AAN9TAF0</accession>
<gene>
    <name evidence="6" type="ORF">V9T40_001017</name>
</gene>
<feature type="compositionally biased region" description="Polar residues" evidence="3">
    <location>
        <begin position="395"/>
        <end position="409"/>
    </location>
</feature>
<dbReference type="InterPro" id="IPR039934">
    <property type="entry name" value="C2CD2/C2CD2L"/>
</dbReference>
<feature type="domain" description="C2" evidence="4">
    <location>
        <begin position="155"/>
        <end position="273"/>
    </location>
</feature>
<dbReference type="PROSITE" id="PS50081">
    <property type="entry name" value="ZF_DAG_PE_2"/>
    <property type="match status" value="1"/>
</dbReference>
<feature type="region of interest" description="Disordered" evidence="3">
    <location>
        <begin position="390"/>
        <end position="512"/>
    </location>
</feature>
<dbReference type="SUPFAM" id="SSF57889">
    <property type="entry name" value="Cysteine-rich domain"/>
    <property type="match status" value="1"/>
</dbReference>
<dbReference type="Proteomes" id="UP001367676">
    <property type="component" value="Unassembled WGS sequence"/>
</dbReference>
<dbReference type="InterPro" id="IPR035892">
    <property type="entry name" value="C2_domain_sf"/>
</dbReference>
<evidence type="ECO:0008006" key="8">
    <source>
        <dbReference type="Google" id="ProtNLM"/>
    </source>
</evidence>
<dbReference type="GO" id="GO:0046872">
    <property type="term" value="F:metal ion binding"/>
    <property type="evidence" value="ECO:0007669"/>
    <property type="project" value="UniProtKB-KW"/>
</dbReference>
<evidence type="ECO:0000313" key="7">
    <source>
        <dbReference type="Proteomes" id="UP001367676"/>
    </source>
</evidence>
<organism evidence="6 7">
    <name type="scientific">Parthenolecanium corni</name>
    <dbReference type="NCBI Taxonomy" id="536013"/>
    <lineage>
        <taxon>Eukaryota</taxon>
        <taxon>Metazoa</taxon>
        <taxon>Ecdysozoa</taxon>
        <taxon>Arthropoda</taxon>
        <taxon>Hexapoda</taxon>
        <taxon>Insecta</taxon>
        <taxon>Pterygota</taxon>
        <taxon>Neoptera</taxon>
        <taxon>Paraneoptera</taxon>
        <taxon>Hemiptera</taxon>
        <taxon>Sternorrhyncha</taxon>
        <taxon>Coccoidea</taxon>
        <taxon>Coccidae</taxon>
        <taxon>Parthenolecanium</taxon>
    </lineage>
</organism>
<sequence>MLAHFPCTSTHRHLHDASSYDNRKLRHIGQKITCDCDATPALQLKAFRQRGDKVEVSHYRVNVNRFRSRLNLSCITEKLHVKVKFDGWPEIKILLAQVGSLKNNNLDEQSLQEVIIDIVTSALRHTNIDFNLNGYTGCPRFVRRPVSPSQHLPLHYDSMLTSSNSNLSRFGEKLIVKVLKGSGLKILDESIAESFCVVEIDNPPQTNQTAIVRGTESPNWNEQFVFNINPRTKEILFEVYSKSKNENEKNEFLGLAIVSVQELLESPSQRQVISLQSRPYQNDRVSGTLTLEFMFLDGTEAFMNGVRKTDEKSYATTPNKGRAVTSKAGYMNPLERDYVVNGVPENATNDIESENRNTSNLAANKNATTVHGTQKDGNTTNVVSAVQNSQNQQSYDQTANQQDIPDSQQNGDADNGNRGRSRRRRDFFGTIRRRLNRSRGRAKSVERNGYNGDVSKTDATTSCNSPSSRSASADRTRDHSAHSVHSTDFFKVGPLPREGSTRSSLSEMSGVSGASSRTYLNEASTLILETTENGIKKYYLVPLSLAQKSKWKKKGTKLHIYNEHTFVAKHLPGGTACQICNRTLPRRLGKQGYECRDCQMKCHKQCHVRTDSNCPSSTVQNLEL</sequence>
<dbReference type="Gene3D" id="2.60.40.150">
    <property type="entry name" value="C2 domain"/>
    <property type="match status" value="1"/>
</dbReference>
<dbReference type="InterPro" id="IPR000008">
    <property type="entry name" value="C2_dom"/>
</dbReference>
<dbReference type="SMART" id="SM00239">
    <property type="entry name" value="C2"/>
    <property type="match status" value="1"/>
</dbReference>
<feature type="compositionally biased region" description="Basic residues" evidence="3">
    <location>
        <begin position="419"/>
        <end position="442"/>
    </location>
</feature>
<evidence type="ECO:0000256" key="1">
    <source>
        <dbReference type="ARBA" id="ARBA00022723"/>
    </source>
</evidence>
<dbReference type="InterPro" id="IPR002219">
    <property type="entry name" value="PKC_DAG/PE"/>
</dbReference>
<keyword evidence="1" id="KW-0479">Metal-binding</keyword>
<comment type="caution">
    <text evidence="6">The sequence shown here is derived from an EMBL/GenBank/DDBJ whole genome shotgun (WGS) entry which is preliminary data.</text>
</comment>
<evidence type="ECO:0000259" key="5">
    <source>
        <dbReference type="PROSITE" id="PS50081"/>
    </source>
</evidence>
<feature type="domain" description="Phorbol-ester/DAG-type" evidence="5">
    <location>
        <begin position="563"/>
        <end position="614"/>
    </location>
</feature>
<protein>
    <recommendedName>
        <fullName evidence="8">Protein kinase C-like 3</fullName>
    </recommendedName>
</protein>
<dbReference type="EMBL" id="JBBCAQ010000034">
    <property type="protein sequence ID" value="KAK7580388.1"/>
    <property type="molecule type" value="Genomic_DNA"/>
</dbReference>
<feature type="compositionally biased region" description="Basic and acidic residues" evidence="3">
    <location>
        <begin position="472"/>
        <end position="481"/>
    </location>
</feature>
<dbReference type="CDD" id="cd20831">
    <property type="entry name" value="C1_dGM13116p-like"/>
    <property type="match status" value="1"/>
</dbReference>
<reference evidence="6 7" key="1">
    <citation type="submission" date="2024-03" db="EMBL/GenBank/DDBJ databases">
        <title>Adaptation during the transition from Ophiocordyceps entomopathogen to insect associate is accompanied by gene loss and intensified selection.</title>
        <authorList>
            <person name="Ward C.M."/>
            <person name="Onetto C.A."/>
            <person name="Borneman A.R."/>
        </authorList>
    </citation>
    <scope>NUCLEOTIDE SEQUENCE [LARGE SCALE GENOMIC DNA]</scope>
    <source>
        <strain evidence="6">AWRI1</strain>
        <tissue evidence="6">Single Adult Female</tissue>
    </source>
</reference>
<keyword evidence="7" id="KW-1185">Reference proteome</keyword>
<dbReference type="PANTHER" id="PTHR21119">
    <property type="entry name" value="C2 DOMAIN-CONTAINING PROTEIN"/>
    <property type="match status" value="1"/>
</dbReference>
<evidence type="ECO:0000313" key="6">
    <source>
        <dbReference type="EMBL" id="KAK7580388.1"/>
    </source>
</evidence>
<evidence type="ECO:0000259" key="4">
    <source>
        <dbReference type="PROSITE" id="PS50004"/>
    </source>
</evidence>
<name>A0AAN9TAF0_9HEMI</name>
<dbReference type="PROSITE" id="PS00479">
    <property type="entry name" value="ZF_DAG_PE_1"/>
    <property type="match status" value="1"/>
</dbReference>
<dbReference type="InterPro" id="IPR046349">
    <property type="entry name" value="C1-like_sf"/>
</dbReference>
<dbReference type="Gene3D" id="3.30.60.20">
    <property type="match status" value="1"/>
</dbReference>
<dbReference type="PANTHER" id="PTHR21119:SF5">
    <property type="entry name" value="C2 DOMAIN-CONTAINING PROTEIN"/>
    <property type="match status" value="1"/>
</dbReference>
<evidence type="ECO:0000256" key="3">
    <source>
        <dbReference type="SAM" id="MobiDB-lite"/>
    </source>
</evidence>
<evidence type="ECO:0000256" key="2">
    <source>
        <dbReference type="ARBA" id="ARBA00022833"/>
    </source>
</evidence>